<dbReference type="RefSeq" id="XP_002173978.1">
    <property type="nucleotide sequence ID" value="XM_002173942.2"/>
</dbReference>
<keyword evidence="2" id="KW-1185">Reference proteome</keyword>
<evidence type="ECO:0000313" key="1">
    <source>
        <dbReference type="EMBL" id="EEB07685.1"/>
    </source>
</evidence>
<name>B6K164_SCHJY</name>
<dbReference type="VEuPathDB" id="FungiDB:SJAG_02788"/>
<sequence length="184" mass="20619">MPGNKLLSPQGLDKIAMLLVSVDRLSSPSTKLFSKDVVVFLNEFRCALRLPGLYNLVNGFHFQQSSFCQLVVTLVQMAYYLSEGLAFLSSKDVIQLPKRLENWLWLVSCRCWLIGTLIHFARLLLHCTSVSPVDLLDDFVIDLTALPMSLHWSLRRGCGLCTTQLGALGLVSAVTHLRRLLNES</sequence>
<evidence type="ECO:0000313" key="2">
    <source>
        <dbReference type="Proteomes" id="UP000001744"/>
    </source>
</evidence>
<dbReference type="OrthoDB" id="10005898at2759"/>
<dbReference type="EMBL" id="KE651166">
    <property type="protein sequence ID" value="EEB07685.1"/>
    <property type="molecule type" value="Genomic_DNA"/>
</dbReference>
<gene>
    <name evidence="1" type="ORF">SJAG_02788</name>
</gene>
<organism evidence="1 2">
    <name type="scientific">Schizosaccharomyces japonicus (strain yFS275 / FY16936)</name>
    <name type="common">Fission yeast</name>
    <dbReference type="NCBI Taxonomy" id="402676"/>
    <lineage>
        <taxon>Eukaryota</taxon>
        <taxon>Fungi</taxon>
        <taxon>Dikarya</taxon>
        <taxon>Ascomycota</taxon>
        <taxon>Taphrinomycotina</taxon>
        <taxon>Schizosaccharomycetes</taxon>
        <taxon>Schizosaccharomycetales</taxon>
        <taxon>Schizosaccharomycetaceae</taxon>
        <taxon>Schizosaccharomyces</taxon>
    </lineage>
</organism>
<dbReference type="STRING" id="402676.B6K164"/>
<dbReference type="HOGENOM" id="CLU_1422182_0_0_1"/>
<dbReference type="AlphaFoldDB" id="B6K164"/>
<accession>B6K164</accession>
<dbReference type="eggNOG" id="ENOG502RS06">
    <property type="taxonomic scope" value="Eukaryota"/>
</dbReference>
<reference evidence="1 2" key="1">
    <citation type="journal article" date="2011" name="Science">
        <title>Comparative functional genomics of the fission yeasts.</title>
        <authorList>
            <person name="Rhind N."/>
            <person name="Chen Z."/>
            <person name="Yassour M."/>
            <person name="Thompson D.A."/>
            <person name="Haas B.J."/>
            <person name="Habib N."/>
            <person name="Wapinski I."/>
            <person name="Roy S."/>
            <person name="Lin M.F."/>
            <person name="Heiman D.I."/>
            <person name="Young S.K."/>
            <person name="Furuya K."/>
            <person name="Guo Y."/>
            <person name="Pidoux A."/>
            <person name="Chen H.M."/>
            <person name="Robbertse B."/>
            <person name="Goldberg J.M."/>
            <person name="Aoki K."/>
            <person name="Bayne E.H."/>
            <person name="Berlin A.M."/>
            <person name="Desjardins C.A."/>
            <person name="Dobbs E."/>
            <person name="Dukaj L."/>
            <person name="Fan L."/>
            <person name="FitzGerald M.G."/>
            <person name="French C."/>
            <person name="Gujja S."/>
            <person name="Hansen K."/>
            <person name="Keifenheim D."/>
            <person name="Levin J.Z."/>
            <person name="Mosher R.A."/>
            <person name="Mueller C.A."/>
            <person name="Pfiffner J."/>
            <person name="Priest M."/>
            <person name="Russ C."/>
            <person name="Smialowska A."/>
            <person name="Swoboda P."/>
            <person name="Sykes S.M."/>
            <person name="Vaughn M."/>
            <person name="Vengrova S."/>
            <person name="Yoder R."/>
            <person name="Zeng Q."/>
            <person name="Allshire R."/>
            <person name="Baulcombe D."/>
            <person name="Birren B.W."/>
            <person name="Brown W."/>
            <person name="Ekwall K."/>
            <person name="Kellis M."/>
            <person name="Leatherwood J."/>
            <person name="Levin H."/>
            <person name="Margalit H."/>
            <person name="Martienssen R."/>
            <person name="Nieduszynski C.A."/>
            <person name="Spatafora J.W."/>
            <person name="Friedman N."/>
            <person name="Dalgaard J.Z."/>
            <person name="Baumann P."/>
            <person name="Niki H."/>
            <person name="Regev A."/>
            <person name="Nusbaum C."/>
        </authorList>
    </citation>
    <scope>NUCLEOTIDE SEQUENCE [LARGE SCALE GENOMIC DNA]</scope>
    <source>
        <strain evidence="2">yFS275 / FY16936</strain>
    </source>
</reference>
<dbReference type="Proteomes" id="UP000001744">
    <property type="component" value="Unassembled WGS sequence"/>
</dbReference>
<dbReference type="OMA" id="EFRCILR"/>
<protein>
    <submittedName>
        <fullName evidence="1">Fungal protein</fullName>
    </submittedName>
</protein>
<proteinExistence type="predicted"/>
<dbReference type="JaponicusDB" id="SJAG_02788"/>
<dbReference type="GeneID" id="7049449"/>